<dbReference type="EMBL" id="MU117963">
    <property type="protein sequence ID" value="KAF9653567.1"/>
    <property type="molecule type" value="Genomic_DNA"/>
</dbReference>
<comment type="caution">
    <text evidence="1">The sequence shown here is derived from an EMBL/GenBank/DDBJ whole genome shotgun (WGS) entry which is preliminary data.</text>
</comment>
<reference evidence="1" key="2">
    <citation type="journal article" date="2020" name="Nat. Commun.">
        <title>Large-scale genome sequencing of mycorrhizal fungi provides insights into the early evolution of symbiotic traits.</title>
        <authorList>
            <person name="Miyauchi S."/>
            <person name="Kiss E."/>
            <person name="Kuo A."/>
            <person name="Drula E."/>
            <person name="Kohler A."/>
            <person name="Sanchez-Garcia M."/>
            <person name="Morin E."/>
            <person name="Andreopoulos B."/>
            <person name="Barry K.W."/>
            <person name="Bonito G."/>
            <person name="Buee M."/>
            <person name="Carver A."/>
            <person name="Chen C."/>
            <person name="Cichocki N."/>
            <person name="Clum A."/>
            <person name="Culley D."/>
            <person name="Crous P.W."/>
            <person name="Fauchery L."/>
            <person name="Girlanda M."/>
            <person name="Hayes R.D."/>
            <person name="Keri Z."/>
            <person name="LaButti K."/>
            <person name="Lipzen A."/>
            <person name="Lombard V."/>
            <person name="Magnuson J."/>
            <person name="Maillard F."/>
            <person name="Murat C."/>
            <person name="Nolan M."/>
            <person name="Ohm R.A."/>
            <person name="Pangilinan J."/>
            <person name="Pereira M.F."/>
            <person name="Perotto S."/>
            <person name="Peter M."/>
            <person name="Pfister S."/>
            <person name="Riley R."/>
            <person name="Sitrit Y."/>
            <person name="Stielow J.B."/>
            <person name="Szollosi G."/>
            <person name="Zifcakova L."/>
            <person name="Stursova M."/>
            <person name="Spatafora J.W."/>
            <person name="Tedersoo L."/>
            <person name="Vaario L.M."/>
            <person name="Yamada A."/>
            <person name="Yan M."/>
            <person name="Wang P."/>
            <person name="Xu J."/>
            <person name="Bruns T."/>
            <person name="Baldrian P."/>
            <person name="Vilgalys R."/>
            <person name="Dunand C."/>
            <person name="Henrissat B."/>
            <person name="Grigoriev I.V."/>
            <person name="Hibbett D."/>
            <person name="Nagy L.G."/>
            <person name="Martin F.M."/>
        </authorList>
    </citation>
    <scope>NUCLEOTIDE SEQUENCE</scope>
    <source>
        <strain evidence="1">P2</strain>
    </source>
</reference>
<evidence type="ECO:0000313" key="1">
    <source>
        <dbReference type="EMBL" id="KAF9653567.1"/>
    </source>
</evidence>
<keyword evidence="2" id="KW-1185">Reference proteome</keyword>
<evidence type="ECO:0000313" key="2">
    <source>
        <dbReference type="Proteomes" id="UP000886501"/>
    </source>
</evidence>
<protein>
    <submittedName>
        <fullName evidence="1">Uncharacterized protein</fullName>
    </submittedName>
</protein>
<dbReference type="Proteomes" id="UP000886501">
    <property type="component" value="Unassembled WGS sequence"/>
</dbReference>
<name>A0ACB6ZV87_THEGA</name>
<gene>
    <name evidence="1" type="ORF">BDM02DRAFT_3087274</name>
</gene>
<sequence>MDPYTPRTRPIGRKKNLALSTKEYTKVAGTIASARRSRNLEYGTDDERNGRSRHDFLSKGLHEHPSFIVETSFVKAPLNSRVPSHSHTAPKAHGKGKSRGESLDSVSLDIQEALILEDLLFVLMGFEGVYITFHPDHPIEDDDPVCGIKFTVSSALDPSLSDLVERILPLATYYTGITSFIEMRSHLEYGLVNHALCASIRDMLKDYQTLLSQLEHAFNTSPQFTLQKLWFYVHPTLHTLSLIYQLTTELASADNVDNSSDLSSDSDSDDARNGALGLGGAKLKAVLSDLKNPGLDPESNIPVKGGEVLSVIYDRMQNMSGDPAALTLYGSLLGAAGAPYAVMLQEWMNSGKLHDPWEELCVKESKSITKGTLDMDYVDEYWDRRYTLRDGSSAGDAKRKTGMPTPRAGSSRLPGGACIPPVLEGWKHKILLAGKYLNVVRECGIEATVSQDTTVLDAEVSMEDEKFHKSIEGAYSYANRTLLNMLLQDQQLLPRLRSLKRFFFMSQSFFITHLLDQAQSELRKSSKSASVLKLQSLLDLALNTDLHGEDTMFREDVKIKMATNGLYEWLLKIISEKGAIGGEIGEGGVADSAHGAEGRKNKDEKPLMAIDALMLDYQVKFPLSLVISRKTILQYQLLFRFLLHLKHAEQTLSSMWIEQKTSPWRASVPHHPEFEKWRLRVFLLRARMLAFVQQILAFVTFEVLEPNWRNLEIKLAKVTTVDQLLRDHSDFLDTCLKESMLTSARLLSAYARMITTCSTFAVYSAKFTTSAAKGVAAADGPDGDPEMEKRWDFLYKFEKNFNHWFNKHLDCVQYYASSDNGSLLPLVMRLSSIRAG</sequence>
<reference evidence="1" key="1">
    <citation type="submission" date="2019-10" db="EMBL/GenBank/DDBJ databases">
        <authorList>
            <consortium name="DOE Joint Genome Institute"/>
            <person name="Kuo A."/>
            <person name="Miyauchi S."/>
            <person name="Kiss E."/>
            <person name="Drula E."/>
            <person name="Kohler A."/>
            <person name="Sanchez-Garcia M."/>
            <person name="Andreopoulos B."/>
            <person name="Barry K.W."/>
            <person name="Bonito G."/>
            <person name="Buee M."/>
            <person name="Carver A."/>
            <person name="Chen C."/>
            <person name="Cichocki N."/>
            <person name="Clum A."/>
            <person name="Culley D."/>
            <person name="Crous P.W."/>
            <person name="Fauchery L."/>
            <person name="Girlanda M."/>
            <person name="Hayes R."/>
            <person name="Keri Z."/>
            <person name="Labutti K."/>
            <person name="Lipzen A."/>
            <person name="Lombard V."/>
            <person name="Magnuson J."/>
            <person name="Maillard F."/>
            <person name="Morin E."/>
            <person name="Murat C."/>
            <person name="Nolan M."/>
            <person name="Ohm R."/>
            <person name="Pangilinan J."/>
            <person name="Pereira M."/>
            <person name="Perotto S."/>
            <person name="Peter M."/>
            <person name="Riley R."/>
            <person name="Sitrit Y."/>
            <person name="Stielow B."/>
            <person name="Szollosi G."/>
            <person name="Zifcakova L."/>
            <person name="Stursova M."/>
            <person name="Spatafora J.W."/>
            <person name="Tedersoo L."/>
            <person name="Vaario L.-M."/>
            <person name="Yamada A."/>
            <person name="Yan M."/>
            <person name="Wang P."/>
            <person name="Xu J."/>
            <person name="Bruns T."/>
            <person name="Baldrian P."/>
            <person name="Vilgalys R."/>
            <person name="Henrissat B."/>
            <person name="Grigoriev I.V."/>
            <person name="Hibbett D."/>
            <person name="Nagy L.G."/>
            <person name="Martin F.M."/>
        </authorList>
    </citation>
    <scope>NUCLEOTIDE SEQUENCE</scope>
    <source>
        <strain evidence="1">P2</strain>
    </source>
</reference>
<proteinExistence type="predicted"/>
<accession>A0ACB6ZV87</accession>
<organism evidence="1 2">
    <name type="scientific">Thelephora ganbajun</name>
    <name type="common">Ganba fungus</name>
    <dbReference type="NCBI Taxonomy" id="370292"/>
    <lineage>
        <taxon>Eukaryota</taxon>
        <taxon>Fungi</taxon>
        <taxon>Dikarya</taxon>
        <taxon>Basidiomycota</taxon>
        <taxon>Agaricomycotina</taxon>
        <taxon>Agaricomycetes</taxon>
        <taxon>Thelephorales</taxon>
        <taxon>Thelephoraceae</taxon>
        <taxon>Thelephora</taxon>
    </lineage>
</organism>